<dbReference type="PROSITE" id="PS51257">
    <property type="entry name" value="PROKAR_LIPOPROTEIN"/>
    <property type="match status" value="1"/>
</dbReference>
<keyword evidence="3" id="KW-1185">Reference proteome</keyword>
<gene>
    <name evidence="2" type="ORF">QO231_12865</name>
</gene>
<evidence type="ECO:0000256" key="1">
    <source>
        <dbReference type="SAM" id="MobiDB-lite"/>
    </source>
</evidence>
<reference evidence="3" key="1">
    <citation type="submission" date="2023-05" db="EMBL/GenBank/DDBJ databases">
        <title>Sedimentitalea sp. nov. JM2-8.</title>
        <authorList>
            <person name="Huang J."/>
        </authorList>
    </citation>
    <scope>NUCLEOTIDE SEQUENCE [LARGE SCALE GENOMIC DNA]</scope>
    <source>
        <strain evidence="3">KHS03</strain>
    </source>
</reference>
<evidence type="ECO:0000313" key="2">
    <source>
        <dbReference type="EMBL" id="MDU9004739.1"/>
    </source>
</evidence>
<dbReference type="RefSeq" id="WP_316776876.1">
    <property type="nucleotide sequence ID" value="NZ_JASMWN010000009.1"/>
</dbReference>
<protein>
    <submittedName>
        <fullName evidence="2">EexN family lipoprotein</fullName>
    </submittedName>
</protein>
<feature type="compositionally biased region" description="Basic and acidic residues" evidence="1">
    <location>
        <begin position="66"/>
        <end position="76"/>
    </location>
</feature>
<name>A0ABU3VGD9_9RHOB</name>
<accession>A0ABU3VGD9</accession>
<organism evidence="2 3">
    <name type="scientific">Sedimentitalea todarodis</name>
    <dbReference type="NCBI Taxonomy" id="1631240"/>
    <lineage>
        <taxon>Bacteria</taxon>
        <taxon>Pseudomonadati</taxon>
        <taxon>Pseudomonadota</taxon>
        <taxon>Alphaproteobacteria</taxon>
        <taxon>Rhodobacterales</taxon>
        <taxon>Paracoccaceae</taxon>
        <taxon>Sedimentitalea</taxon>
    </lineage>
</organism>
<feature type="region of interest" description="Disordered" evidence="1">
    <location>
        <begin position="66"/>
        <end position="85"/>
    </location>
</feature>
<keyword evidence="2" id="KW-0449">Lipoprotein</keyword>
<dbReference type="Proteomes" id="UP001255416">
    <property type="component" value="Unassembled WGS sequence"/>
</dbReference>
<proteinExistence type="predicted"/>
<evidence type="ECO:0000313" key="3">
    <source>
        <dbReference type="Proteomes" id="UP001255416"/>
    </source>
</evidence>
<comment type="caution">
    <text evidence="2">The sequence shown here is derived from an EMBL/GenBank/DDBJ whole genome shotgun (WGS) entry which is preliminary data.</text>
</comment>
<dbReference type="EMBL" id="JASMWN010000009">
    <property type="protein sequence ID" value="MDU9004739.1"/>
    <property type="molecule type" value="Genomic_DNA"/>
</dbReference>
<sequence length="85" mass="9369">MVSRIHTFAIVALVVVSACQENENKTVEFFLENPEVRAETLAECEVSDGATLDANCNNALEAEMRSSEAETRKKNLSDMNTLFGD</sequence>
<dbReference type="InterPro" id="IPR047937">
    <property type="entry name" value="Eex_IncN-like"/>
</dbReference>
<dbReference type="NCBIfam" id="NF033894">
    <property type="entry name" value="Eex_IncN"/>
    <property type="match status" value="1"/>
</dbReference>